<dbReference type="PANTHER" id="PTHR43479">
    <property type="entry name" value="ACREF/ENVCD OPERON REPRESSOR-RELATED"/>
    <property type="match status" value="1"/>
</dbReference>
<organism evidence="5 6">
    <name type="scientific">Bacillus solimangrovi</name>
    <dbReference type="NCBI Taxonomy" id="1305675"/>
    <lineage>
        <taxon>Bacteria</taxon>
        <taxon>Bacillati</taxon>
        <taxon>Bacillota</taxon>
        <taxon>Bacilli</taxon>
        <taxon>Bacillales</taxon>
        <taxon>Bacillaceae</taxon>
        <taxon>Bacillus</taxon>
    </lineage>
</organism>
<dbReference type="OrthoDB" id="9810250at2"/>
<evidence type="ECO:0000256" key="2">
    <source>
        <dbReference type="ARBA" id="ARBA00023125"/>
    </source>
</evidence>
<dbReference type="EMBL" id="MJEH01000055">
    <property type="protein sequence ID" value="OEH91565.1"/>
    <property type="molecule type" value="Genomic_DNA"/>
</dbReference>
<dbReference type="InterPro" id="IPR039532">
    <property type="entry name" value="TetR_C_Firmicutes"/>
</dbReference>
<evidence type="ECO:0000313" key="6">
    <source>
        <dbReference type="Proteomes" id="UP000095209"/>
    </source>
</evidence>
<gene>
    <name evidence="5" type="ORF">BFG57_04105</name>
</gene>
<evidence type="ECO:0000256" key="3">
    <source>
        <dbReference type="PROSITE-ProRule" id="PRU00335"/>
    </source>
</evidence>
<dbReference type="InterPro" id="IPR009057">
    <property type="entry name" value="Homeodomain-like_sf"/>
</dbReference>
<dbReference type="PANTHER" id="PTHR43479:SF11">
    <property type="entry name" value="ACREF_ENVCD OPERON REPRESSOR-RELATED"/>
    <property type="match status" value="1"/>
</dbReference>
<dbReference type="Proteomes" id="UP000095209">
    <property type="component" value="Unassembled WGS sequence"/>
</dbReference>
<sequence length="185" mass="22000">MKETKNELSKRSQRLIREALIELLKEKSYKNITIKDIVQRAELARKTFYLNYESKEEVISHHIALLYEKQLNDFNDDIDPINYIMDTYLRIWNENIDLIILLKNQELSGLLRILEKEIENVGHKMHCKAFMNLSEVSHFYASSYYAGAMLSILDKWVDTGMKENIETIREVFFELMRFRLPTSSI</sequence>
<dbReference type="Pfam" id="PF00440">
    <property type="entry name" value="TetR_N"/>
    <property type="match status" value="1"/>
</dbReference>
<dbReference type="InterPro" id="IPR001647">
    <property type="entry name" value="HTH_TetR"/>
</dbReference>
<dbReference type="Pfam" id="PF14278">
    <property type="entry name" value="TetR_C_8"/>
    <property type="match status" value="1"/>
</dbReference>
<evidence type="ECO:0000259" key="4">
    <source>
        <dbReference type="PROSITE" id="PS50977"/>
    </source>
</evidence>
<dbReference type="PROSITE" id="PS50977">
    <property type="entry name" value="HTH_TETR_2"/>
    <property type="match status" value="1"/>
</dbReference>
<reference evidence="5 6" key="1">
    <citation type="submission" date="2016-08" db="EMBL/GenBank/DDBJ databases">
        <title>Genome of Bacillus solimangrovi GH2-4.</title>
        <authorList>
            <person name="Lim S."/>
            <person name="Kim B.-C."/>
        </authorList>
    </citation>
    <scope>NUCLEOTIDE SEQUENCE [LARGE SCALE GENOMIC DNA]</scope>
    <source>
        <strain evidence="5 6">GH2-4</strain>
    </source>
</reference>
<feature type="domain" description="HTH tetR-type" evidence="4">
    <location>
        <begin position="10"/>
        <end position="70"/>
    </location>
</feature>
<dbReference type="InterPro" id="IPR050624">
    <property type="entry name" value="HTH-type_Tx_Regulator"/>
</dbReference>
<name>A0A1E5LBV1_9BACI</name>
<proteinExistence type="predicted"/>
<feature type="DNA-binding region" description="H-T-H motif" evidence="3">
    <location>
        <begin position="33"/>
        <end position="52"/>
    </location>
</feature>
<comment type="caution">
    <text evidence="5">The sequence shown here is derived from an EMBL/GenBank/DDBJ whole genome shotgun (WGS) entry which is preliminary data.</text>
</comment>
<dbReference type="SUPFAM" id="SSF46689">
    <property type="entry name" value="Homeodomain-like"/>
    <property type="match status" value="1"/>
</dbReference>
<keyword evidence="2 3" id="KW-0238">DNA-binding</keyword>
<accession>A0A1E5LBV1</accession>
<keyword evidence="6" id="KW-1185">Reference proteome</keyword>
<dbReference type="GO" id="GO:0003677">
    <property type="term" value="F:DNA binding"/>
    <property type="evidence" value="ECO:0007669"/>
    <property type="project" value="UniProtKB-UniRule"/>
</dbReference>
<dbReference type="RefSeq" id="WP_069718303.1">
    <property type="nucleotide sequence ID" value="NZ_MJEH01000055.1"/>
</dbReference>
<dbReference type="AlphaFoldDB" id="A0A1E5LBV1"/>
<dbReference type="Gene3D" id="1.10.357.10">
    <property type="entry name" value="Tetracycline Repressor, domain 2"/>
    <property type="match status" value="1"/>
</dbReference>
<protein>
    <recommendedName>
        <fullName evidence="4">HTH tetR-type domain-containing protein</fullName>
    </recommendedName>
</protein>
<keyword evidence="1" id="KW-0678">Repressor</keyword>
<evidence type="ECO:0000256" key="1">
    <source>
        <dbReference type="ARBA" id="ARBA00022491"/>
    </source>
</evidence>
<evidence type="ECO:0000313" key="5">
    <source>
        <dbReference type="EMBL" id="OEH91565.1"/>
    </source>
</evidence>
<dbReference type="STRING" id="1305675.BFG57_04105"/>